<sequence>MRHLRQLQRKHHALPRCHSGRCRQRVAAGQEVKPAPCIGGGSELREAPRRWRREVQRIESPQHALPDLLLRLRGIHLGRRFQSLREQRLAYSLDPHPWLRIVFHHVPMLGEPQSGRGGDLRGGRRGAVAVHVDHLAAVDFRPGHVRRVGAERRVHLGRRPVIALHGAESKAGIGAPVAHHAACRKHPVVARRIDDAARRDGEIVARRRDHDQAVVVGKVDGVDQGLRGEAAHAHRQHLRALLARIVDALHHGARGQPHHPVGDANRQDFRQWRAADEIGEARPMRRSAVELVAGKQAERAGAMAAIAGERAGWSVVGRVVRTSSVVDEVALLGCKKPGRQGLVVRVETGIEMGDRDVGLLGAHPVARRRELAEVRRGVPGDAPRDHRLSALRILIVESADGTGACRHAAVAGAAPVIPLLRDIGLDREHLCARRGKRRSSGDKIVDVVPGIVRIGGIRCQPQPGGAAIPGRKRTCATDTGRESKDRFGFDPANPGRPALRREPRAVATNLDKESLRGCHGMPLPKPTMAPTVRSGQAKVPAMLRLISLPTRQSCGLSSKAKPTET</sequence>
<accession>A0A090E706</accession>
<reference evidence="3" key="1">
    <citation type="submission" date="2014-08" db="EMBL/GenBank/DDBJ databases">
        <authorList>
            <person name="Moulin L."/>
        </authorList>
    </citation>
    <scope>NUCLEOTIDE SEQUENCE [LARGE SCALE GENOMIC DNA]</scope>
</reference>
<keyword evidence="3" id="KW-1185">Reference proteome</keyword>
<protein>
    <submittedName>
        <fullName evidence="2">Uncharacterized protein</fullName>
    </submittedName>
</protein>
<name>A0A090E706_MESPL</name>
<evidence type="ECO:0000313" key="3">
    <source>
        <dbReference type="Proteomes" id="UP000045285"/>
    </source>
</evidence>
<proteinExistence type="predicted"/>
<evidence type="ECO:0000313" key="2">
    <source>
        <dbReference type="EMBL" id="CDX25459.1"/>
    </source>
</evidence>
<dbReference type="Proteomes" id="UP000045285">
    <property type="component" value="Unassembled WGS sequence"/>
</dbReference>
<feature type="region of interest" description="Disordered" evidence="1">
    <location>
        <begin position="463"/>
        <end position="500"/>
    </location>
</feature>
<dbReference type="AlphaFoldDB" id="A0A090E706"/>
<organism evidence="2 3">
    <name type="scientific">Mesorhizobium plurifarium</name>
    <dbReference type="NCBI Taxonomy" id="69974"/>
    <lineage>
        <taxon>Bacteria</taxon>
        <taxon>Pseudomonadati</taxon>
        <taxon>Pseudomonadota</taxon>
        <taxon>Alphaproteobacteria</taxon>
        <taxon>Hyphomicrobiales</taxon>
        <taxon>Phyllobacteriaceae</taxon>
        <taxon>Mesorhizobium</taxon>
    </lineage>
</organism>
<feature type="compositionally biased region" description="Basic and acidic residues" evidence="1">
    <location>
        <begin position="479"/>
        <end position="488"/>
    </location>
</feature>
<dbReference type="EMBL" id="CCMZ01000053">
    <property type="protein sequence ID" value="CDX25459.1"/>
    <property type="molecule type" value="Genomic_DNA"/>
</dbReference>
<evidence type="ECO:0000256" key="1">
    <source>
        <dbReference type="SAM" id="MobiDB-lite"/>
    </source>
</evidence>
<gene>
    <name evidence="2" type="ORF">MPL3356_570004</name>
</gene>